<dbReference type="AlphaFoldDB" id="W5T632"/>
<dbReference type="GO" id="GO:0032259">
    <property type="term" value="P:methylation"/>
    <property type="evidence" value="ECO:0007669"/>
    <property type="project" value="UniProtKB-KW"/>
</dbReference>
<dbReference type="EMBL" id="CP005692">
    <property type="protein sequence ID" value="AHH14672.1"/>
    <property type="molecule type" value="Genomic_DNA"/>
</dbReference>
<keyword evidence="1" id="KW-0614">Plasmid</keyword>
<dbReference type="EC" id="2.1.1.148" evidence="1"/>
<dbReference type="HOGENOM" id="CLU_3340889_0_0_12"/>
<evidence type="ECO:0000313" key="1">
    <source>
        <dbReference type="EMBL" id="AHH14672.1"/>
    </source>
</evidence>
<reference evidence="1" key="1">
    <citation type="submission" date="2013-04" db="EMBL/GenBank/DDBJ databases">
        <title>Comparative Genomics of Relapsing Fever Spirochetes.</title>
        <authorList>
            <person name="Schwan T.G."/>
            <person name="Raffel S.J."/>
            <person name="Porcella S.F."/>
            <person name="Martens C.A."/>
            <person name="Bruno D.P."/>
            <person name="Ricklefs S.M."/>
            <person name="Barbian K.B."/>
        </authorList>
    </citation>
    <scope>NUCLEOTIDE SEQUENCE</scope>
    <source>
        <strain evidence="1">MTW</strain>
        <plasmid evidence="1">unnamed</plasmid>
    </source>
</reference>
<name>W5T632_BORHE</name>
<gene>
    <name evidence="1" type="ORF">BHW_0900040</name>
</gene>
<keyword evidence="1" id="KW-0489">Methyltransferase</keyword>
<dbReference type="GO" id="GO:0050797">
    <property type="term" value="F:thymidylate synthase (FAD) activity"/>
    <property type="evidence" value="ECO:0007669"/>
    <property type="project" value="UniProtKB-EC"/>
</dbReference>
<proteinExistence type="predicted"/>
<keyword evidence="1" id="KW-0808">Transferase</keyword>
<sequence>MTIWVVTQEFRIEERSIKREDNELIDYLIRNEQSIIF</sequence>
<accession>W5T632</accession>
<organism evidence="1">
    <name type="scientific">Borrelia hermsii MTW</name>
    <dbReference type="NCBI Taxonomy" id="1313291"/>
    <lineage>
        <taxon>Bacteria</taxon>
        <taxon>Pseudomonadati</taxon>
        <taxon>Spirochaetota</taxon>
        <taxon>Spirochaetia</taxon>
        <taxon>Spirochaetales</taxon>
        <taxon>Borreliaceae</taxon>
        <taxon>Borrelia</taxon>
    </lineage>
</organism>
<protein>
    <submittedName>
        <fullName evidence="1">Thymidylate synthase thyX</fullName>
        <ecNumber evidence="1">2.1.1.148</ecNumber>
    </submittedName>
</protein>
<geneLocation type="plasmid" evidence="1">
    <name>unnamed</name>
</geneLocation>